<dbReference type="EMBL" id="SDEE01001910">
    <property type="protein sequence ID" value="RXW11438.1"/>
    <property type="molecule type" value="Genomic_DNA"/>
</dbReference>
<comment type="caution">
    <text evidence="1">The sequence shown here is derived from an EMBL/GenBank/DDBJ whole genome shotgun (WGS) entry which is preliminary data.</text>
</comment>
<dbReference type="Proteomes" id="UP000290288">
    <property type="component" value="Unassembled WGS sequence"/>
</dbReference>
<gene>
    <name evidence="1" type="ORF">EST38_g14418</name>
</gene>
<sequence>MHRKIHPEFHCVNSAFKIFGKLPVFTTSPDEHLDIFTRPLPARGKALQPANSDSDDLEDAGVEPVYGYDGVLQLFGEATERWVNTVQALFDSIGVDERSAKSGTILQSANFSRSLLRGIGRRSRFLIRFLRCEGGDNI</sequence>
<evidence type="ECO:0000313" key="2">
    <source>
        <dbReference type="Proteomes" id="UP000290288"/>
    </source>
</evidence>
<name>A0A4V1Q1F8_9AGAR</name>
<keyword evidence="2" id="KW-1185">Reference proteome</keyword>
<evidence type="ECO:0000313" key="1">
    <source>
        <dbReference type="EMBL" id="RXW11438.1"/>
    </source>
</evidence>
<organism evidence="1 2">
    <name type="scientific">Candolleomyces aberdarensis</name>
    <dbReference type="NCBI Taxonomy" id="2316362"/>
    <lineage>
        <taxon>Eukaryota</taxon>
        <taxon>Fungi</taxon>
        <taxon>Dikarya</taxon>
        <taxon>Basidiomycota</taxon>
        <taxon>Agaricomycotina</taxon>
        <taxon>Agaricomycetes</taxon>
        <taxon>Agaricomycetidae</taxon>
        <taxon>Agaricales</taxon>
        <taxon>Agaricineae</taxon>
        <taxon>Psathyrellaceae</taxon>
        <taxon>Candolleomyces</taxon>
    </lineage>
</organism>
<reference evidence="1 2" key="1">
    <citation type="submission" date="2019-01" db="EMBL/GenBank/DDBJ databases">
        <title>Draft genome sequence of Psathyrella aberdarensis IHI B618.</title>
        <authorList>
            <person name="Buettner E."/>
            <person name="Kellner H."/>
        </authorList>
    </citation>
    <scope>NUCLEOTIDE SEQUENCE [LARGE SCALE GENOMIC DNA]</scope>
    <source>
        <strain evidence="1 2">IHI B618</strain>
    </source>
</reference>
<dbReference type="OrthoDB" id="630188at2759"/>
<dbReference type="AlphaFoldDB" id="A0A4V1Q1F8"/>
<proteinExistence type="predicted"/>
<accession>A0A4V1Q1F8</accession>
<protein>
    <submittedName>
        <fullName evidence="1">Uncharacterized protein</fullName>
    </submittedName>
</protein>